<dbReference type="KEGG" id="bbh:BN112_0310"/>
<feature type="domain" description="Amidase" evidence="2">
    <location>
        <begin position="44"/>
        <end position="462"/>
    </location>
</feature>
<dbReference type="OrthoDB" id="9811471at2"/>
<evidence type="ECO:0000256" key="1">
    <source>
        <dbReference type="ARBA" id="ARBA00009199"/>
    </source>
</evidence>
<dbReference type="SUPFAM" id="SSF75304">
    <property type="entry name" value="Amidase signature (AS) enzymes"/>
    <property type="match status" value="1"/>
</dbReference>
<dbReference type="HOGENOM" id="CLU_009600_0_4_4"/>
<dbReference type="EMBL" id="HE965806">
    <property type="protein sequence ID" value="CCJ52228.1"/>
    <property type="molecule type" value="Genomic_DNA"/>
</dbReference>
<comment type="similarity">
    <text evidence="1">Belongs to the amidase family.</text>
</comment>
<dbReference type="InterPro" id="IPR036928">
    <property type="entry name" value="AS_sf"/>
</dbReference>
<protein>
    <submittedName>
        <fullName evidence="3">Putative amidase</fullName>
    </submittedName>
</protein>
<accession>A0A0C6P1V8</accession>
<evidence type="ECO:0000313" key="4">
    <source>
        <dbReference type="Proteomes" id="UP000007564"/>
    </source>
</evidence>
<reference evidence="3 4" key="1">
    <citation type="journal article" date="2012" name="BMC Genomics">
        <title>Comparative genomics of the classical Bordetella subspecies: the evolution and exchange of virulence-associated diversity amongst closely related pathogens.</title>
        <authorList>
            <person name="Park J."/>
            <person name="Zhang Y."/>
            <person name="Buboltz A.M."/>
            <person name="Zhang X."/>
            <person name="Schuster S.C."/>
            <person name="Ahuja U."/>
            <person name="Liu M."/>
            <person name="Miller J.F."/>
            <person name="Sebaihia M."/>
            <person name="Bentley S.D."/>
            <person name="Parkhill J."/>
            <person name="Harvill E.T."/>
        </authorList>
    </citation>
    <scope>NUCLEOTIDE SEQUENCE [LARGE SCALE GENOMIC DNA]</scope>
    <source>
        <strain evidence="3 4">253</strain>
    </source>
</reference>
<dbReference type="AlphaFoldDB" id="A0A0C6P1V8"/>
<dbReference type="Gene3D" id="3.90.1300.10">
    <property type="entry name" value="Amidase signature (AS) domain"/>
    <property type="match status" value="1"/>
</dbReference>
<gene>
    <name evidence="3" type="ORF">BN112_0310</name>
</gene>
<dbReference type="GO" id="GO:0003824">
    <property type="term" value="F:catalytic activity"/>
    <property type="evidence" value="ECO:0007669"/>
    <property type="project" value="InterPro"/>
</dbReference>
<dbReference type="Proteomes" id="UP000007564">
    <property type="component" value="Chromosome"/>
</dbReference>
<proteinExistence type="inferred from homology"/>
<dbReference type="InterPro" id="IPR023631">
    <property type="entry name" value="Amidase_dom"/>
</dbReference>
<evidence type="ECO:0000259" key="2">
    <source>
        <dbReference type="Pfam" id="PF01425"/>
    </source>
</evidence>
<organism evidence="3 4">
    <name type="scientific">Bordetella bronchiseptica 253</name>
    <dbReference type="NCBI Taxonomy" id="568707"/>
    <lineage>
        <taxon>Bacteria</taxon>
        <taxon>Pseudomonadati</taxon>
        <taxon>Pseudomonadota</taxon>
        <taxon>Betaproteobacteria</taxon>
        <taxon>Burkholderiales</taxon>
        <taxon>Alcaligenaceae</taxon>
        <taxon>Bordetella</taxon>
    </lineage>
</organism>
<sequence>MASVMNIEQYVQQDGLALSAQLRAGATDPHALMQCAITLARQRAEPLNALCYRDYDAALARAAAWRPTGVFGGLPFLLKDSGLACDRLPSSIGLVLCKDMRFAGNATLVERFDAAGLLPFARTTVPALCMAPTTEALVNGGPARNPWAPQRSAGGSSGGAAIAVATGVVPLAHGSDGGGSIRIPASCCGVFGLKPSRGLVPLGPARGEAWGGMAGDGVLSRSVRDTAAALDAIAGMERGAPYAAPASPAGGYLAALDQPFERPLRIGVWQHAWDGIEVDPACSAALAQAEALCRQLGHATEAIAAPPIDYQAFVRAHIGILCTHIALAVDARLAVLRRGLRDDDLEPAILDGYRRARGISATDYAGMIQALHAVGRAMAACMQGYDLLLSPTLTRPPVPLGEISMADDFVSFRQKAARYTTFLAVINASGQPAASVPLHIDGQGLPIGVQLIGALGRDDLVLRLAAQLERAAPWAGRFPPAAGAGA</sequence>
<dbReference type="PANTHER" id="PTHR11895">
    <property type="entry name" value="TRANSAMIDASE"/>
    <property type="match status" value="1"/>
</dbReference>
<dbReference type="InterPro" id="IPR000120">
    <property type="entry name" value="Amidase"/>
</dbReference>
<name>A0A0C6P1V8_BORBO</name>
<dbReference type="PANTHER" id="PTHR11895:SF7">
    <property type="entry name" value="GLUTAMYL-TRNA(GLN) AMIDOTRANSFERASE SUBUNIT A, MITOCHONDRIAL"/>
    <property type="match status" value="1"/>
</dbReference>
<dbReference type="Pfam" id="PF01425">
    <property type="entry name" value="Amidase"/>
    <property type="match status" value="1"/>
</dbReference>
<evidence type="ECO:0000313" key="3">
    <source>
        <dbReference type="EMBL" id="CCJ52228.1"/>
    </source>
</evidence>